<dbReference type="GO" id="GO:0017025">
    <property type="term" value="F:TBP-class protein binding"/>
    <property type="evidence" value="ECO:0007669"/>
    <property type="project" value="InterPro"/>
</dbReference>
<sequence length="339" mass="38608">MASSSNIWECFSEFDKLHDTGLSSEIMASPPKINMYKCKECESYKLRYNDGQYSCGECGIMQDKILSQEAEYRFYGASDSRNSNPERVGMPTNVLLPVSSMGSMIQKRSFDTNSIKRMVQYNTWNQMPYKERSLYKICCKIATKGKAAGLPKIIIDRAKELYSIVKNVNISRGDNREGLIAACVWHACKDLDVPRSTKEVAHIFEIKLADMTKGVKYFRENWRLADKSNDEICLESSNPINFIERYCSPLQVPQNIKYIVEFVSVKAILNGLVDDNTAPSIAAGTIFLTCNLCDKNITKKKVSSACKISEVTISKCYKKLYSHRLELFPKQIIKKYNIK</sequence>
<evidence type="ECO:0000259" key="3">
    <source>
        <dbReference type="Pfam" id="PF00382"/>
    </source>
</evidence>
<evidence type="ECO:0000256" key="1">
    <source>
        <dbReference type="ARBA" id="ARBA00023015"/>
    </source>
</evidence>
<accession>A0A6C0B3Y9</accession>
<dbReference type="Pfam" id="PF00382">
    <property type="entry name" value="TFIIB"/>
    <property type="match status" value="2"/>
</dbReference>
<dbReference type="GO" id="GO:0070897">
    <property type="term" value="P:transcription preinitiation complex assembly"/>
    <property type="evidence" value="ECO:0007669"/>
    <property type="project" value="InterPro"/>
</dbReference>
<name>A0A6C0B3Y9_9ZZZZ</name>
<dbReference type="PANTHER" id="PTHR11618:SF13">
    <property type="entry name" value="TRANSCRIPTION INITIATION FACTOR IIB"/>
    <property type="match status" value="1"/>
</dbReference>
<dbReference type="InterPro" id="IPR013150">
    <property type="entry name" value="TFIIB_cyclin"/>
</dbReference>
<evidence type="ECO:0000313" key="4">
    <source>
        <dbReference type="EMBL" id="QHS86772.1"/>
    </source>
</evidence>
<dbReference type="PANTHER" id="PTHR11618">
    <property type="entry name" value="TRANSCRIPTION INITIATION FACTOR IIB-RELATED"/>
    <property type="match status" value="1"/>
</dbReference>
<dbReference type="GO" id="GO:0005634">
    <property type="term" value="C:nucleus"/>
    <property type="evidence" value="ECO:0007669"/>
    <property type="project" value="TreeGrafter"/>
</dbReference>
<dbReference type="SUPFAM" id="SSF57783">
    <property type="entry name" value="Zinc beta-ribbon"/>
    <property type="match status" value="1"/>
</dbReference>
<organism evidence="4">
    <name type="scientific">viral metagenome</name>
    <dbReference type="NCBI Taxonomy" id="1070528"/>
    <lineage>
        <taxon>unclassified sequences</taxon>
        <taxon>metagenomes</taxon>
        <taxon>organismal metagenomes</taxon>
    </lineage>
</organism>
<dbReference type="EMBL" id="MN739061">
    <property type="protein sequence ID" value="QHS86772.1"/>
    <property type="molecule type" value="Genomic_DNA"/>
</dbReference>
<evidence type="ECO:0000256" key="2">
    <source>
        <dbReference type="ARBA" id="ARBA00023163"/>
    </source>
</evidence>
<dbReference type="SUPFAM" id="SSF47954">
    <property type="entry name" value="Cyclin-like"/>
    <property type="match status" value="2"/>
</dbReference>
<dbReference type="AlphaFoldDB" id="A0A6C0B3Y9"/>
<reference evidence="4" key="1">
    <citation type="journal article" date="2020" name="Nature">
        <title>Giant virus diversity and host interactions through global metagenomics.</title>
        <authorList>
            <person name="Schulz F."/>
            <person name="Roux S."/>
            <person name="Paez-Espino D."/>
            <person name="Jungbluth S."/>
            <person name="Walsh D.A."/>
            <person name="Denef V.J."/>
            <person name="McMahon K.D."/>
            <person name="Konstantinidis K.T."/>
            <person name="Eloe-Fadrosh E.A."/>
            <person name="Kyrpides N.C."/>
            <person name="Woyke T."/>
        </authorList>
    </citation>
    <scope>NUCLEOTIDE SEQUENCE</scope>
    <source>
        <strain evidence="4">GVMAG-M-3300009422-16</strain>
    </source>
</reference>
<dbReference type="Gene3D" id="1.10.472.10">
    <property type="entry name" value="Cyclin-like"/>
    <property type="match status" value="1"/>
</dbReference>
<dbReference type="InterPro" id="IPR036915">
    <property type="entry name" value="Cyclin-like_sf"/>
</dbReference>
<feature type="domain" description="Transcription factor TFIIB cyclin-like" evidence="3">
    <location>
        <begin position="134"/>
        <end position="214"/>
    </location>
</feature>
<dbReference type="GO" id="GO:0097550">
    <property type="term" value="C:transcription preinitiation complex"/>
    <property type="evidence" value="ECO:0007669"/>
    <property type="project" value="TreeGrafter"/>
</dbReference>
<feature type="domain" description="Transcription factor TFIIB cyclin-like" evidence="3">
    <location>
        <begin position="236"/>
        <end position="323"/>
    </location>
</feature>
<protein>
    <recommendedName>
        <fullName evidence="3">Transcription factor TFIIB cyclin-like domain-containing protein</fullName>
    </recommendedName>
</protein>
<dbReference type="PRINTS" id="PR00685">
    <property type="entry name" value="TIFACTORIIB"/>
</dbReference>
<keyword evidence="2" id="KW-0804">Transcription</keyword>
<dbReference type="Gene3D" id="1.10.472.170">
    <property type="match status" value="1"/>
</dbReference>
<keyword evidence="1" id="KW-0805">Transcription regulation</keyword>
<dbReference type="InterPro" id="IPR000812">
    <property type="entry name" value="TFIIB"/>
</dbReference>
<proteinExistence type="predicted"/>